<reference evidence="2 3" key="1">
    <citation type="submission" date="2024-06" db="EMBL/GenBank/DDBJ databases">
        <title>Sorghum-associated microbial communities from plants grown in Nebraska, USA.</title>
        <authorList>
            <person name="Schachtman D."/>
        </authorList>
    </citation>
    <scope>NUCLEOTIDE SEQUENCE [LARGE SCALE GENOMIC DNA]</scope>
    <source>
        <strain evidence="2 3">1073</strain>
    </source>
</reference>
<feature type="transmembrane region" description="Helical" evidence="1">
    <location>
        <begin position="59"/>
        <end position="81"/>
    </location>
</feature>
<evidence type="ECO:0000313" key="2">
    <source>
        <dbReference type="EMBL" id="MET3650501.1"/>
    </source>
</evidence>
<protein>
    <submittedName>
        <fullName evidence="2">Uncharacterized protein</fullName>
    </submittedName>
</protein>
<gene>
    <name evidence="2" type="ORF">ABIC75_000203</name>
</gene>
<name>A0ABV2JNU1_9GAMM</name>
<proteinExistence type="predicted"/>
<sequence>MSLVVLLMIAADIWKHGLHAPHHPDDTADHIAQLLMFGQIIMFRFAAPGRYPARRTLPTLALQLAPWVTTFVLTVALTWMAHAATRRHQVKHRDATTSRRLCTIPAAASRAVVLRLSSCRPSF</sequence>
<keyword evidence="3" id="KW-1185">Reference proteome</keyword>
<comment type="caution">
    <text evidence="2">The sequence shown here is derived from an EMBL/GenBank/DDBJ whole genome shotgun (WGS) entry which is preliminary data.</text>
</comment>
<keyword evidence="1" id="KW-0812">Transmembrane</keyword>
<evidence type="ECO:0000313" key="3">
    <source>
        <dbReference type="Proteomes" id="UP001549184"/>
    </source>
</evidence>
<dbReference type="Proteomes" id="UP001549184">
    <property type="component" value="Unassembled WGS sequence"/>
</dbReference>
<dbReference type="RefSeq" id="WP_354011998.1">
    <property type="nucleotide sequence ID" value="NZ_JBEPMU010000001.1"/>
</dbReference>
<dbReference type="EMBL" id="JBEPMU010000001">
    <property type="protein sequence ID" value="MET3650501.1"/>
    <property type="molecule type" value="Genomic_DNA"/>
</dbReference>
<organism evidence="2 3">
    <name type="scientific">Dyella japonica</name>
    <dbReference type="NCBI Taxonomy" id="231455"/>
    <lineage>
        <taxon>Bacteria</taxon>
        <taxon>Pseudomonadati</taxon>
        <taxon>Pseudomonadota</taxon>
        <taxon>Gammaproteobacteria</taxon>
        <taxon>Lysobacterales</taxon>
        <taxon>Rhodanobacteraceae</taxon>
        <taxon>Dyella</taxon>
    </lineage>
</organism>
<accession>A0ABV2JNU1</accession>
<evidence type="ECO:0000256" key="1">
    <source>
        <dbReference type="SAM" id="Phobius"/>
    </source>
</evidence>
<keyword evidence="1" id="KW-0472">Membrane</keyword>
<keyword evidence="1" id="KW-1133">Transmembrane helix</keyword>